<gene>
    <name evidence="1" type="ORF">GCM10011506_14190</name>
</gene>
<organism evidence="1 2">
    <name type="scientific">Marivirga lumbricoides</name>
    <dbReference type="NCBI Taxonomy" id="1046115"/>
    <lineage>
        <taxon>Bacteria</taxon>
        <taxon>Pseudomonadati</taxon>
        <taxon>Bacteroidota</taxon>
        <taxon>Cytophagia</taxon>
        <taxon>Cytophagales</taxon>
        <taxon>Marivirgaceae</taxon>
        <taxon>Marivirga</taxon>
    </lineage>
</organism>
<reference evidence="2" key="1">
    <citation type="journal article" date="2019" name="Int. J. Syst. Evol. Microbiol.">
        <title>The Global Catalogue of Microorganisms (GCM) 10K type strain sequencing project: providing services to taxonomists for standard genome sequencing and annotation.</title>
        <authorList>
            <consortium name="The Broad Institute Genomics Platform"/>
            <consortium name="The Broad Institute Genome Sequencing Center for Infectious Disease"/>
            <person name="Wu L."/>
            <person name="Ma J."/>
        </authorList>
    </citation>
    <scope>NUCLEOTIDE SEQUENCE [LARGE SCALE GENOMIC DNA]</scope>
    <source>
        <strain evidence="2">CGMCC 1.10832</strain>
    </source>
</reference>
<name>A0ABQ1LTV5_9BACT</name>
<dbReference type="Proteomes" id="UP000636010">
    <property type="component" value="Unassembled WGS sequence"/>
</dbReference>
<proteinExistence type="predicted"/>
<comment type="caution">
    <text evidence="1">The sequence shown here is derived from an EMBL/GenBank/DDBJ whole genome shotgun (WGS) entry which is preliminary data.</text>
</comment>
<dbReference type="RefSeq" id="WP_188461722.1">
    <property type="nucleotide sequence ID" value="NZ_BAABHU010000004.1"/>
</dbReference>
<dbReference type="EMBL" id="BMEC01000004">
    <property type="protein sequence ID" value="GGC29942.1"/>
    <property type="molecule type" value="Genomic_DNA"/>
</dbReference>
<protein>
    <submittedName>
        <fullName evidence="1">Uncharacterized protein</fullName>
    </submittedName>
</protein>
<sequence length="222" mass="26247">MKKDAFKLSLPDDITFAQLNEERTRGSKFIFFIYLIPRPWSPVKRISRVYFIRPDDKISKINKKYNFITLLWGWWGLPLGPVITYKTIQSNRTGIDITDDVYDNLGQGDFEKRKVVIRKASTIFLQPSKDIIQEFLKGFKKWEEKGVKLTEEPIVGDYIDTEESYYVIGLNKLDLDKSENIREALYRYFLPRTKFEFIDLNEESEITEKLKMHGIKINILKS</sequence>
<evidence type="ECO:0000313" key="2">
    <source>
        <dbReference type="Proteomes" id="UP000636010"/>
    </source>
</evidence>
<keyword evidence="2" id="KW-1185">Reference proteome</keyword>
<accession>A0ABQ1LTV5</accession>
<evidence type="ECO:0000313" key="1">
    <source>
        <dbReference type="EMBL" id="GGC29942.1"/>
    </source>
</evidence>